<keyword evidence="4" id="KW-0804">Transcription</keyword>
<dbReference type="PANTHER" id="PTHR30126">
    <property type="entry name" value="HTH-TYPE TRANSCRIPTIONAL REGULATOR"/>
    <property type="match status" value="1"/>
</dbReference>
<dbReference type="GO" id="GO:0000976">
    <property type="term" value="F:transcription cis-regulatory region binding"/>
    <property type="evidence" value="ECO:0007669"/>
    <property type="project" value="TreeGrafter"/>
</dbReference>
<comment type="caution">
    <text evidence="6">The sequence shown here is derived from an EMBL/GenBank/DDBJ whole genome shotgun (WGS) entry which is preliminary data.</text>
</comment>
<dbReference type="eggNOG" id="COG0583">
    <property type="taxonomic scope" value="Bacteria"/>
</dbReference>
<organism evidence="6 7">
    <name type="scientific">Mobilicoccus pelagius NBRC 104925</name>
    <dbReference type="NCBI Taxonomy" id="1089455"/>
    <lineage>
        <taxon>Bacteria</taxon>
        <taxon>Bacillati</taxon>
        <taxon>Actinomycetota</taxon>
        <taxon>Actinomycetes</taxon>
        <taxon>Micrococcales</taxon>
        <taxon>Dermatophilaceae</taxon>
        <taxon>Mobilicoccus</taxon>
    </lineage>
</organism>
<dbReference type="PANTHER" id="PTHR30126:SF39">
    <property type="entry name" value="HTH-TYPE TRANSCRIPTIONAL REGULATOR CYSL"/>
    <property type="match status" value="1"/>
</dbReference>
<dbReference type="SUPFAM" id="SSF46785">
    <property type="entry name" value="Winged helix' DNA-binding domain"/>
    <property type="match status" value="1"/>
</dbReference>
<dbReference type="OrthoDB" id="9808620at2"/>
<dbReference type="STRING" id="1089455.MOPEL_003_00140"/>
<dbReference type="InterPro" id="IPR005119">
    <property type="entry name" value="LysR_subst-bd"/>
</dbReference>
<evidence type="ECO:0000256" key="1">
    <source>
        <dbReference type="ARBA" id="ARBA00009437"/>
    </source>
</evidence>
<protein>
    <submittedName>
        <fullName evidence="6">Putative LysR family transcriptional regulator</fullName>
    </submittedName>
</protein>
<dbReference type="InterPro" id="IPR000847">
    <property type="entry name" value="LysR_HTH_N"/>
</dbReference>
<keyword evidence="7" id="KW-1185">Reference proteome</keyword>
<dbReference type="Gene3D" id="3.40.190.10">
    <property type="entry name" value="Periplasmic binding protein-like II"/>
    <property type="match status" value="2"/>
</dbReference>
<evidence type="ECO:0000256" key="3">
    <source>
        <dbReference type="ARBA" id="ARBA00023125"/>
    </source>
</evidence>
<feature type="domain" description="HTH lysR-type" evidence="5">
    <location>
        <begin position="6"/>
        <end position="63"/>
    </location>
</feature>
<dbReference type="GO" id="GO:0003700">
    <property type="term" value="F:DNA-binding transcription factor activity"/>
    <property type="evidence" value="ECO:0007669"/>
    <property type="project" value="InterPro"/>
</dbReference>
<dbReference type="InterPro" id="IPR036388">
    <property type="entry name" value="WH-like_DNA-bd_sf"/>
</dbReference>
<name>H5UMN3_9MICO</name>
<proteinExistence type="inferred from homology"/>
<dbReference type="AlphaFoldDB" id="H5UMN3"/>
<reference evidence="6 7" key="1">
    <citation type="submission" date="2012-02" db="EMBL/GenBank/DDBJ databases">
        <title>Whole genome shotgun sequence of Mobilicoccus pelagius NBRC 104925.</title>
        <authorList>
            <person name="Yoshida Y."/>
            <person name="Hosoyama A."/>
            <person name="Tsuchikane K."/>
            <person name="Katsumata H."/>
            <person name="Yamazaki S."/>
            <person name="Fujita N."/>
        </authorList>
    </citation>
    <scope>NUCLEOTIDE SEQUENCE [LARGE SCALE GENOMIC DNA]</scope>
    <source>
        <strain evidence="6 7">NBRC 104925</strain>
    </source>
</reference>
<accession>H5UMN3</accession>
<dbReference type="SUPFAM" id="SSF53850">
    <property type="entry name" value="Periplasmic binding protein-like II"/>
    <property type="match status" value="1"/>
</dbReference>
<dbReference type="Pfam" id="PF00126">
    <property type="entry name" value="HTH_1"/>
    <property type="match status" value="1"/>
</dbReference>
<keyword evidence="2" id="KW-0805">Transcription regulation</keyword>
<dbReference type="Proteomes" id="UP000004367">
    <property type="component" value="Unassembled WGS sequence"/>
</dbReference>
<dbReference type="RefSeq" id="WP_009480889.1">
    <property type="nucleotide sequence ID" value="NZ_BAFE01000003.1"/>
</dbReference>
<evidence type="ECO:0000313" key="6">
    <source>
        <dbReference type="EMBL" id="GAB46991.1"/>
    </source>
</evidence>
<dbReference type="PRINTS" id="PR00039">
    <property type="entry name" value="HTHLYSR"/>
</dbReference>
<sequence length="298" mass="31877">MTSRAPDVEGLALLTLVGRTGSLGAAARTLGLGQPNASRTLARLERDLGLTLVDRSPTGSRLTAHGRLVADWAEPVLTALDHLTAGAESLREDRASHLAVGASLTIGEHLVPRWLTRFRNAHPQVQVRVRVTNSADVVEAVEADTIDVGFVESPGVPASLQSLVVAHDELVVVVAPGHPWTRRTSVTRAELAETPLVFREPGSGTRDTVDELLADLDPADPVMELSSITAIVRSVAAGIGPSVVSAHAVADAVRDDRVRIVPLADGRLRRDLRAIWRPTRRLGVAWDFVLSTREPLPT</sequence>
<comment type="similarity">
    <text evidence="1">Belongs to the LysR transcriptional regulatory family.</text>
</comment>
<evidence type="ECO:0000256" key="4">
    <source>
        <dbReference type="ARBA" id="ARBA00023163"/>
    </source>
</evidence>
<dbReference type="PROSITE" id="PS50931">
    <property type="entry name" value="HTH_LYSR"/>
    <property type="match status" value="1"/>
</dbReference>
<dbReference type="Gene3D" id="1.10.10.10">
    <property type="entry name" value="Winged helix-like DNA-binding domain superfamily/Winged helix DNA-binding domain"/>
    <property type="match status" value="1"/>
</dbReference>
<evidence type="ECO:0000256" key="2">
    <source>
        <dbReference type="ARBA" id="ARBA00023015"/>
    </source>
</evidence>
<dbReference type="CDD" id="cd08420">
    <property type="entry name" value="PBP2_CysL_like"/>
    <property type="match status" value="1"/>
</dbReference>
<keyword evidence="3" id="KW-0238">DNA-binding</keyword>
<dbReference type="EMBL" id="BAFE01000003">
    <property type="protein sequence ID" value="GAB46991.1"/>
    <property type="molecule type" value="Genomic_DNA"/>
</dbReference>
<evidence type="ECO:0000259" key="5">
    <source>
        <dbReference type="PROSITE" id="PS50931"/>
    </source>
</evidence>
<dbReference type="Pfam" id="PF03466">
    <property type="entry name" value="LysR_substrate"/>
    <property type="match status" value="1"/>
</dbReference>
<dbReference type="InterPro" id="IPR036390">
    <property type="entry name" value="WH_DNA-bd_sf"/>
</dbReference>
<evidence type="ECO:0000313" key="7">
    <source>
        <dbReference type="Proteomes" id="UP000004367"/>
    </source>
</evidence>
<gene>
    <name evidence="6" type="ORF">MOPEL_003_00140</name>
</gene>